<dbReference type="RefSeq" id="WP_045109235.1">
    <property type="nucleotide sequence ID" value="NZ_CAWQZC010000056.1"/>
</dbReference>
<sequence>MSKIDFSAINKSSSKSFHEQRNTIKKVCLGKTVLCPVCQQALKLLPPKNKHDESKTGVSCTKGCTFIELEFEL</sequence>
<protein>
    <submittedName>
        <fullName evidence="2">Uncharacterized protein</fullName>
    </submittedName>
</protein>
<dbReference type="EMBL" id="FPLJ01000017">
    <property type="protein sequence ID" value="SGY83914.1"/>
    <property type="molecule type" value="Genomic_DNA"/>
</dbReference>
<dbReference type="Proteomes" id="UP000182660">
    <property type="component" value="Unassembled WGS sequence"/>
</dbReference>
<reference evidence="2 4" key="1">
    <citation type="submission" date="2016-11" db="EMBL/GenBank/DDBJ databases">
        <authorList>
            <person name="Jaros S."/>
            <person name="Januszkiewicz K."/>
            <person name="Wedrychowicz H."/>
        </authorList>
    </citation>
    <scope>NUCLEOTIDE SEQUENCE [LARGE SCALE GENOMIC DNA]</scope>
    <source>
        <strain evidence="2">NVI 5450</strain>
    </source>
</reference>
<reference evidence="1 3" key="2">
    <citation type="submission" date="2016-11" db="EMBL/GenBank/DDBJ databases">
        <authorList>
            <person name="Klemetsen T."/>
        </authorList>
    </citation>
    <scope>NUCLEOTIDE SEQUENCE [LARGE SCALE GENOMIC DNA]</scope>
    <source>
        <strain evidence="1">MT 2528</strain>
    </source>
</reference>
<dbReference type="STRING" id="80854.MVIS_0809"/>
<proteinExistence type="predicted"/>
<accession>A0A090IDU2</accession>
<organism evidence="2 4">
    <name type="scientific">Moritella viscosa</name>
    <dbReference type="NCBI Taxonomy" id="80854"/>
    <lineage>
        <taxon>Bacteria</taxon>
        <taxon>Pseudomonadati</taxon>
        <taxon>Pseudomonadota</taxon>
        <taxon>Gammaproteobacteria</taxon>
        <taxon>Alteromonadales</taxon>
        <taxon>Moritellaceae</taxon>
        <taxon>Moritella</taxon>
    </lineage>
</organism>
<name>A0A090IDU2_9GAMM</name>
<evidence type="ECO:0000313" key="1">
    <source>
        <dbReference type="EMBL" id="SGY83914.1"/>
    </source>
</evidence>
<evidence type="ECO:0000313" key="4">
    <source>
        <dbReference type="Proteomes" id="UP000183794"/>
    </source>
</evidence>
<dbReference type="OrthoDB" id="6387849at2"/>
<dbReference type="PATRIC" id="fig|80854.5.peg.845"/>
<keyword evidence="3" id="KW-1185">Reference proteome</keyword>
<gene>
    <name evidence="1" type="ORF">MT2528_0527</name>
    <name evidence="2" type="ORF">NVI5450_0518</name>
</gene>
<dbReference type="GeneID" id="61294260"/>
<dbReference type="HOGENOM" id="CLU_178564_0_0_6"/>
<dbReference type="EMBL" id="FPLD01000014">
    <property type="protein sequence ID" value="SGY85441.1"/>
    <property type="molecule type" value="Genomic_DNA"/>
</dbReference>
<dbReference type="KEGG" id="mvs:MVIS_0809"/>
<dbReference type="AlphaFoldDB" id="A0A090IDU2"/>
<evidence type="ECO:0000313" key="2">
    <source>
        <dbReference type="EMBL" id="SGY85441.1"/>
    </source>
</evidence>
<dbReference type="Proteomes" id="UP000183794">
    <property type="component" value="Unassembled WGS sequence"/>
</dbReference>
<evidence type="ECO:0000313" key="3">
    <source>
        <dbReference type="Proteomes" id="UP000182660"/>
    </source>
</evidence>